<dbReference type="Proteomes" id="UP000267029">
    <property type="component" value="Unassembled WGS sequence"/>
</dbReference>
<evidence type="ECO:0000313" key="5">
    <source>
        <dbReference type="EMBL" id="VDD83438.1"/>
    </source>
</evidence>
<evidence type="ECO:0000256" key="4">
    <source>
        <dbReference type="SAM" id="MobiDB-lite"/>
    </source>
</evidence>
<gene>
    <name evidence="5" type="ORF">MCOS_LOCUS9441</name>
</gene>
<dbReference type="InterPro" id="IPR011680">
    <property type="entry name" value="FEZ"/>
</dbReference>
<proteinExistence type="inferred from homology"/>
<feature type="region of interest" description="Disordered" evidence="4">
    <location>
        <begin position="308"/>
        <end position="328"/>
    </location>
</feature>
<feature type="region of interest" description="Disordered" evidence="4">
    <location>
        <begin position="257"/>
        <end position="279"/>
    </location>
</feature>
<dbReference type="GO" id="GO:0030424">
    <property type="term" value="C:axon"/>
    <property type="evidence" value="ECO:0007669"/>
    <property type="project" value="TreeGrafter"/>
</dbReference>
<reference evidence="5 6" key="1">
    <citation type="submission" date="2018-10" db="EMBL/GenBank/DDBJ databases">
        <authorList>
            <consortium name="Pathogen Informatics"/>
        </authorList>
    </citation>
    <scope>NUCLEOTIDE SEQUENCE [LARGE SCALE GENOMIC DNA]</scope>
</reference>
<dbReference type="AlphaFoldDB" id="A0A0R3UNQ4"/>
<sequence length="430" mass="47844">MRLSDSATQFPKLDVQPEIWETLTQKELSSNFNYYTSFAFSEFIEILNLPHVDPCASAHRDDLFDVLEDEELAKALDHHSIITSQLPDDCVQTADEIIEEIDRLMIDDETELDLDLCDPQATAEYRSAYVWKSVSVLKQMSITQLNSLVDELDACIRHHSARLVQELATREELDYEQEVKDIFFTRLHEVQGRMDEWAKCNSFNNELCTDDDVIKDCGGEKKQGLFKGANSAAAKAILANAALAVRRRWRRMGRSLEKARSSLRRRTQPIDPRDVSSDQVAGKMCVSNSNIELTSEDASTEDEWCVRRSGSHSAATTPTAGATSAGHSPRRHHVWLTAASLSTRGFVNKSAPLGFLVAFLSTKIPYHRSSSFDGGCEGPTVGHLELFNEFLLCMLTNNPNLTPLLTDYILNGASSPTALSVDLALAAPQG</sequence>
<feature type="compositionally biased region" description="Low complexity" evidence="4">
    <location>
        <begin position="311"/>
        <end position="327"/>
    </location>
</feature>
<dbReference type="STRING" id="53468.A0A0R3UNQ4"/>
<dbReference type="EMBL" id="UXSR01005724">
    <property type="protein sequence ID" value="VDD83438.1"/>
    <property type="molecule type" value="Genomic_DNA"/>
</dbReference>
<keyword evidence="3" id="KW-0175">Coiled coil</keyword>
<dbReference type="Pfam" id="PF07763">
    <property type="entry name" value="FEZ"/>
    <property type="match status" value="1"/>
</dbReference>
<organism evidence="5 6">
    <name type="scientific">Mesocestoides corti</name>
    <name type="common">Flatworm</name>
    <dbReference type="NCBI Taxonomy" id="53468"/>
    <lineage>
        <taxon>Eukaryota</taxon>
        <taxon>Metazoa</taxon>
        <taxon>Spiralia</taxon>
        <taxon>Lophotrochozoa</taxon>
        <taxon>Platyhelminthes</taxon>
        <taxon>Cestoda</taxon>
        <taxon>Eucestoda</taxon>
        <taxon>Cyclophyllidea</taxon>
        <taxon>Mesocestoididae</taxon>
        <taxon>Mesocestoides</taxon>
    </lineage>
</organism>
<dbReference type="PANTHER" id="PTHR12394">
    <property type="entry name" value="ZYGIN"/>
    <property type="match status" value="1"/>
</dbReference>
<protein>
    <submittedName>
        <fullName evidence="5">Uncharacterized protein</fullName>
    </submittedName>
</protein>
<evidence type="ECO:0000256" key="1">
    <source>
        <dbReference type="ARBA" id="ARBA00006788"/>
    </source>
</evidence>
<keyword evidence="2" id="KW-0597">Phosphoprotein</keyword>
<evidence type="ECO:0000256" key="2">
    <source>
        <dbReference type="ARBA" id="ARBA00022553"/>
    </source>
</evidence>
<accession>A0A0R3UNQ4</accession>
<evidence type="ECO:0000313" key="6">
    <source>
        <dbReference type="Proteomes" id="UP000267029"/>
    </source>
</evidence>
<keyword evidence="6" id="KW-1185">Reference proteome</keyword>
<dbReference type="OrthoDB" id="7959977at2759"/>
<name>A0A0R3UNQ4_MESCO</name>
<evidence type="ECO:0000256" key="3">
    <source>
        <dbReference type="ARBA" id="ARBA00023054"/>
    </source>
</evidence>
<comment type="similarity">
    <text evidence="1">Belongs to the zygin family.</text>
</comment>
<dbReference type="GO" id="GO:0005737">
    <property type="term" value="C:cytoplasm"/>
    <property type="evidence" value="ECO:0007669"/>
    <property type="project" value="TreeGrafter"/>
</dbReference>
<dbReference type="PANTHER" id="PTHR12394:SF12">
    <property type="entry name" value="LD08195P"/>
    <property type="match status" value="1"/>
</dbReference>